<gene>
    <name evidence="3" type="ORF">LPJ64_006397</name>
</gene>
<reference evidence="3" key="1">
    <citation type="submission" date="2022-07" db="EMBL/GenBank/DDBJ databases">
        <title>Phylogenomic reconstructions and comparative analyses of Kickxellomycotina fungi.</title>
        <authorList>
            <person name="Reynolds N.K."/>
            <person name="Stajich J.E."/>
            <person name="Barry K."/>
            <person name="Grigoriev I.V."/>
            <person name="Crous P."/>
            <person name="Smith M.E."/>
        </authorList>
    </citation>
    <scope>NUCLEOTIDE SEQUENCE</scope>
    <source>
        <strain evidence="3">NBRC 105413</strain>
    </source>
</reference>
<feature type="compositionally biased region" description="Low complexity" evidence="1">
    <location>
        <begin position="325"/>
        <end position="342"/>
    </location>
</feature>
<evidence type="ECO:0000256" key="2">
    <source>
        <dbReference type="SAM" id="SignalP"/>
    </source>
</evidence>
<dbReference type="Proteomes" id="UP001145021">
    <property type="component" value="Unassembled WGS sequence"/>
</dbReference>
<sequence length="532" mass="57892">MFVKCNLALAALLAAKILPAAQCYEVDLEWEVSPATKGISTAISLLRFTNETAPPSTEWIPLGWSHGSMSLQHRGDRSSFVSMQISPPSSAHQVILGRTSDIADVKYKPTIEGPSQVFLEAKVDLDASQPYYFKVEAHHDLKQNRTTYEGLYSMGSHWLYMGSLVLQHPNATDAARVLVSQPASAADIKSSASADMSNPKSRGSSQKDSANDSGSDSESEGDSDSEASSSTAAARRGVARHSVRQRITSSARRLASEDERNNDEERDNDSEDDDDKDNDKDSDSDNDKDRDSDSEKDSDDGEKDGDNERDSDDERDGDNDRSHSRSSVFRSSAPRSSAPAARASKKKLALYEMDSPMTMPGSQHSHHRSIADDSFDSFLHAGFEAFRSHRLPHTTSSPSAMPATSVAAATRAAMVPAADKPDDLALGLLKNGIEFPDFIVFPKIFSGIRRMDGGDPKLTRAGVYKKFQLRDRLGETLFVSQGHAFSYDGTDDDVASVRHFFMSASYLLSIDGAKLPSADVLESESLAEKSAT</sequence>
<keyword evidence="4" id="KW-1185">Reference proteome</keyword>
<feature type="non-terminal residue" evidence="3">
    <location>
        <position position="532"/>
    </location>
</feature>
<evidence type="ECO:0000256" key="1">
    <source>
        <dbReference type="SAM" id="MobiDB-lite"/>
    </source>
</evidence>
<name>A0A9W7XEM5_9FUNG</name>
<accession>A0A9W7XEM5</accession>
<feature type="compositionally biased region" description="Low complexity" evidence="1">
    <location>
        <begin position="188"/>
        <end position="197"/>
    </location>
</feature>
<keyword evidence="2" id="KW-0732">Signal</keyword>
<feature type="compositionally biased region" description="Acidic residues" evidence="1">
    <location>
        <begin position="260"/>
        <end position="276"/>
    </location>
</feature>
<feature type="compositionally biased region" description="Acidic residues" evidence="1">
    <location>
        <begin position="296"/>
        <end position="317"/>
    </location>
</feature>
<dbReference type="AlphaFoldDB" id="A0A9W7XEM5"/>
<evidence type="ECO:0000313" key="3">
    <source>
        <dbReference type="EMBL" id="KAJ1641653.1"/>
    </source>
</evidence>
<feature type="compositionally biased region" description="Polar residues" evidence="1">
    <location>
        <begin position="198"/>
        <end position="207"/>
    </location>
</feature>
<feature type="signal peptide" evidence="2">
    <location>
        <begin position="1"/>
        <end position="23"/>
    </location>
</feature>
<dbReference type="EMBL" id="JANBOH010000773">
    <property type="protein sequence ID" value="KAJ1641653.1"/>
    <property type="molecule type" value="Genomic_DNA"/>
</dbReference>
<comment type="caution">
    <text evidence="3">The sequence shown here is derived from an EMBL/GenBank/DDBJ whole genome shotgun (WGS) entry which is preliminary data.</text>
</comment>
<evidence type="ECO:0000313" key="4">
    <source>
        <dbReference type="Proteomes" id="UP001145021"/>
    </source>
</evidence>
<proteinExistence type="predicted"/>
<protein>
    <submittedName>
        <fullName evidence="3">Uncharacterized protein</fullName>
    </submittedName>
</protein>
<organism evidence="3 4">
    <name type="scientific">Coemansia asiatica</name>
    <dbReference type="NCBI Taxonomy" id="1052880"/>
    <lineage>
        <taxon>Eukaryota</taxon>
        <taxon>Fungi</taxon>
        <taxon>Fungi incertae sedis</taxon>
        <taxon>Zoopagomycota</taxon>
        <taxon>Kickxellomycotina</taxon>
        <taxon>Kickxellomycetes</taxon>
        <taxon>Kickxellales</taxon>
        <taxon>Kickxellaceae</taxon>
        <taxon>Coemansia</taxon>
    </lineage>
</organism>
<feature type="region of interest" description="Disordered" evidence="1">
    <location>
        <begin position="188"/>
        <end position="346"/>
    </location>
</feature>
<feature type="compositionally biased region" description="Acidic residues" evidence="1">
    <location>
        <begin position="215"/>
        <end position="225"/>
    </location>
</feature>
<feature type="compositionally biased region" description="Basic and acidic residues" evidence="1">
    <location>
        <begin position="277"/>
        <end position="295"/>
    </location>
</feature>
<feature type="chain" id="PRO_5040941938" evidence="2">
    <location>
        <begin position="24"/>
        <end position="532"/>
    </location>
</feature>